<comment type="subcellular location">
    <subcellularLocation>
        <location evidence="1">Endoplasmic reticulum</location>
    </subcellularLocation>
</comment>
<evidence type="ECO:0000256" key="7">
    <source>
        <dbReference type="ARBA" id="ARBA00023002"/>
    </source>
</evidence>
<dbReference type="GO" id="GO:0005789">
    <property type="term" value="C:endoplasmic reticulum membrane"/>
    <property type="evidence" value="ECO:0007669"/>
    <property type="project" value="TreeGrafter"/>
</dbReference>
<evidence type="ECO:0000313" key="14">
    <source>
        <dbReference type="Proteomes" id="UP000053328"/>
    </source>
</evidence>
<name>A0A0D1ZIF9_9EURO</name>
<evidence type="ECO:0000256" key="4">
    <source>
        <dbReference type="ARBA" id="ARBA00022824"/>
    </source>
</evidence>
<evidence type="ECO:0000256" key="1">
    <source>
        <dbReference type="ARBA" id="ARBA00004240"/>
    </source>
</evidence>
<dbReference type="SUPFAM" id="SSF51735">
    <property type="entry name" value="NAD(P)-binding Rossmann-fold domains"/>
    <property type="match status" value="1"/>
</dbReference>
<feature type="transmembrane region" description="Helical" evidence="12">
    <location>
        <begin position="6"/>
        <end position="27"/>
    </location>
</feature>
<dbReference type="Proteomes" id="UP000053328">
    <property type="component" value="Unassembled WGS sequence"/>
</dbReference>
<keyword evidence="12" id="KW-0812">Transmembrane</keyword>
<evidence type="ECO:0000256" key="10">
    <source>
        <dbReference type="ARBA" id="ARBA00044737"/>
    </source>
</evidence>
<evidence type="ECO:0000256" key="12">
    <source>
        <dbReference type="SAM" id="Phobius"/>
    </source>
</evidence>
<comment type="function">
    <text evidence="10">Catalyzes the reduction of 3'-oxosphinganine (3-ketodihydrosphingosine/KDS) to sphinganine (dihydrosphingosine/DHS), the second step of de novo sphingolipid biosynthesis.</text>
</comment>
<feature type="transmembrane region" description="Helical" evidence="12">
    <location>
        <begin position="321"/>
        <end position="339"/>
    </location>
</feature>
<evidence type="ECO:0000256" key="8">
    <source>
        <dbReference type="ARBA" id="ARBA00023098"/>
    </source>
</evidence>
<dbReference type="EMBL" id="KN847498">
    <property type="protein sequence ID" value="KIW12652.1"/>
    <property type="molecule type" value="Genomic_DNA"/>
</dbReference>
<dbReference type="STRING" id="91928.A0A0D1ZIF9"/>
<dbReference type="CDD" id="cd08939">
    <property type="entry name" value="KDSR-like_SDR_c"/>
    <property type="match status" value="1"/>
</dbReference>
<keyword evidence="5" id="KW-0521">NADP</keyword>
<evidence type="ECO:0000256" key="6">
    <source>
        <dbReference type="ARBA" id="ARBA00022919"/>
    </source>
</evidence>
<dbReference type="GeneID" id="27337013"/>
<dbReference type="Pfam" id="PF00106">
    <property type="entry name" value="adh_short"/>
    <property type="match status" value="1"/>
</dbReference>
<proteinExistence type="predicted"/>
<keyword evidence="12" id="KW-0472">Membrane</keyword>
<dbReference type="PRINTS" id="PR00081">
    <property type="entry name" value="GDHRDH"/>
</dbReference>
<dbReference type="VEuPathDB" id="FungiDB:PV08_09930"/>
<comment type="catalytic activity">
    <reaction evidence="11">
        <text>sphinganine + NADP(+) = 3-oxosphinganine + NADPH + H(+)</text>
        <dbReference type="Rhea" id="RHEA:22640"/>
        <dbReference type="ChEBI" id="CHEBI:15378"/>
        <dbReference type="ChEBI" id="CHEBI:57783"/>
        <dbReference type="ChEBI" id="CHEBI:57817"/>
        <dbReference type="ChEBI" id="CHEBI:58299"/>
        <dbReference type="ChEBI" id="CHEBI:58349"/>
        <dbReference type="EC" id="1.1.1.102"/>
    </reaction>
    <physiologicalReaction direction="right-to-left" evidence="11">
        <dbReference type="Rhea" id="RHEA:22642"/>
    </physiologicalReaction>
</comment>
<reference evidence="13 14" key="1">
    <citation type="submission" date="2015-01" db="EMBL/GenBank/DDBJ databases">
        <title>The Genome Sequence of Exophiala spinifera CBS89968.</title>
        <authorList>
            <consortium name="The Broad Institute Genomics Platform"/>
            <person name="Cuomo C."/>
            <person name="de Hoog S."/>
            <person name="Gorbushina A."/>
            <person name="Stielow B."/>
            <person name="Teixiera M."/>
            <person name="Abouelleil A."/>
            <person name="Chapman S.B."/>
            <person name="Priest M."/>
            <person name="Young S.K."/>
            <person name="Wortman J."/>
            <person name="Nusbaum C."/>
            <person name="Birren B."/>
        </authorList>
    </citation>
    <scope>NUCLEOTIDE SEQUENCE [LARGE SCALE GENOMIC DNA]</scope>
    <source>
        <strain evidence="13 14">CBS 89968</strain>
    </source>
</reference>
<dbReference type="OrthoDB" id="10267115at2759"/>
<dbReference type="HOGENOM" id="CLU_010194_3_0_1"/>
<evidence type="ECO:0000256" key="9">
    <source>
        <dbReference type="ARBA" id="ARBA00026112"/>
    </source>
</evidence>
<keyword evidence="6" id="KW-0746">Sphingolipid metabolism</keyword>
<keyword evidence="7" id="KW-0560">Oxidoreductase</keyword>
<dbReference type="GO" id="GO:0047560">
    <property type="term" value="F:3-dehydrosphinganine reductase activity"/>
    <property type="evidence" value="ECO:0007669"/>
    <property type="project" value="UniProtKB-EC"/>
</dbReference>
<organism evidence="13 14">
    <name type="scientific">Exophiala spinifera</name>
    <dbReference type="NCBI Taxonomy" id="91928"/>
    <lineage>
        <taxon>Eukaryota</taxon>
        <taxon>Fungi</taxon>
        <taxon>Dikarya</taxon>
        <taxon>Ascomycota</taxon>
        <taxon>Pezizomycotina</taxon>
        <taxon>Eurotiomycetes</taxon>
        <taxon>Chaetothyriomycetidae</taxon>
        <taxon>Chaetothyriales</taxon>
        <taxon>Herpotrichiellaceae</taxon>
        <taxon>Exophiala</taxon>
    </lineage>
</organism>
<accession>A0A0D1ZIF9</accession>
<dbReference type="Gene3D" id="3.40.50.720">
    <property type="entry name" value="NAD(P)-binding Rossmann-like Domain"/>
    <property type="match status" value="1"/>
</dbReference>
<sequence length="359" mass="38721">MSTNFLLVSLVTLAVAVLSFLGFKMLFSSKNQFPTDGLTAIVTGGSQGMGLSIAQELASRGANVVIVAQDKAKLARAVDAIRAKAVNPQQQFLDMSFDLRSPESAPTILKQVTQWNNGQAPDIVFCCAGNCQPAFLADASVETLRGQMDTIYWSSVYMAHAALNLWKQPSSPENKQRRSPPTRHIVFTCSTLAFVPVAGYSPYSPAKAAMKAMADGLNQEVAVYNGSRLGAGPAPDADIAVHIVFPCGIISPGFENENKIKPELTLMLEEDDKPQQPDEIAKIVLNRLNAGDFMISTLMLGHLMRGIGMASSVRKNFMDVFWNWIGSLVIIFVAPDLIAKCRKWGKQKGLAATGPAPSS</sequence>
<dbReference type="GO" id="GO:0030148">
    <property type="term" value="P:sphingolipid biosynthetic process"/>
    <property type="evidence" value="ECO:0007669"/>
    <property type="project" value="InterPro"/>
</dbReference>
<evidence type="ECO:0000256" key="2">
    <source>
        <dbReference type="ARBA" id="ARBA00004760"/>
    </source>
</evidence>
<protein>
    <recommendedName>
        <fullName evidence="9">3-dehydrosphinganine reductase</fullName>
        <ecNumber evidence="9">1.1.1.102</ecNumber>
    </recommendedName>
</protein>
<dbReference type="InterPro" id="IPR045022">
    <property type="entry name" value="KDSR-like"/>
</dbReference>
<evidence type="ECO:0000256" key="5">
    <source>
        <dbReference type="ARBA" id="ARBA00022857"/>
    </source>
</evidence>
<evidence type="ECO:0000313" key="13">
    <source>
        <dbReference type="EMBL" id="KIW12652.1"/>
    </source>
</evidence>
<evidence type="ECO:0000256" key="3">
    <source>
        <dbReference type="ARBA" id="ARBA00004991"/>
    </source>
</evidence>
<comment type="pathway">
    <text evidence="3">Sphingolipid metabolism.</text>
</comment>
<comment type="pathway">
    <text evidence="2">Lipid metabolism; sphingolipid metabolism.</text>
</comment>
<dbReference type="RefSeq" id="XP_016232868.1">
    <property type="nucleotide sequence ID" value="XM_016384245.1"/>
</dbReference>
<dbReference type="AlphaFoldDB" id="A0A0D1ZIF9"/>
<dbReference type="InterPro" id="IPR002347">
    <property type="entry name" value="SDR_fam"/>
</dbReference>
<keyword evidence="14" id="KW-1185">Reference proteome</keyword>
<keyword evidence="12" id="KW-1133">Transmembrane helix</keyword>
<gene>
    <name evidence="13" type="ORF">PV08_09930</name>
</gene>
<dbReference type="PANTHER" id="PTHR43550">
    <property type="entry name" value="3-KETODIHYDROSPHINGOSINE REDUCTASE"/>
    <property type="match status" value="1"/>
</dbReference>
<dbReference type="PANTHER" id="PTHR43550:SF3">
    <property type="entry name" value="3-KETODIHYDROSPHINGOSINE REDUCTASE"/>
    <property type="match status" value="1"/>
</dbReference>
<keyword evidence="4" id="KW-0256">Endoplasmic reticulum</keyword>
<evidence type="ECO:0000256" key="11">
    <source>
        <dbReference type="ARBA" id="ARBA00048930"/>
    </source>
</evidence>
<dbReference type="EC" id="1.1.1.102" evidence="9"/>
<keyword evidence="8" id="KW-0443">Lipid metabolism</keyword>
<dbReference type="GO" id="GO:0006666">
    <property type="term" value="P:3-keto-sphinganine metabolic process"/>
    <property type="evidence" value="ECO:0007669"/>
    <property type="project" value="InterPro"/>
</dbReference>
<dbReference type="InterPro" id="IPR036291">
    <property type="entry name" value="NAD(P)-bd_dom_sf"/>
</dbReference>